<dbReference type="Proteomes" id="UP001595711">
    <property type="component" value="Unassembled WGS sequence"/>
</dbReference>
<evidence type="ECO:0000259" key="2">
    <source>
        <dbReference type="Pfam" id="PF03972"/>
    </source>
</evidence>
<dbReference type="RefSeq" id="WP_379730001.1">
    <property type="nucleotide sequence ID" value="NZ_JBHRYJ010000008.1"/>
</dbReference>
<dbReference type="InterPro" id="IPR005656">
    <property type="entry name" value="MmgE_PrpD"/>
</dbReference>
<dbReference type="Gene3D" id="1.10.4100.10">
    <property type="entry name" value="2-methylcitrate dehydratase PrpD"/>
    <property type="match status" value="1"/>
</dbReference>
<dbReference type="InterPro" id="IPR036148">
    <property type="entry name" value="MmgE/PrpD_sf"/>
</dbReference>
<reference evidence="5" key="1">
    <citation type="journal article" date="2019" name="Int. J. Syst. Evol. Microbiol.">
        <title>The Global Catalogue of Microorganisms (GCM) 10K type strain sequencing project: providing services to taxonomists for standard genome sequencing and annotation.</title>
        <authorList>
            <consortium name="The Broad Institute Genomics Platform"/>
            <consortium name="The Broad Institute Genome Sequencing Center for Infectious Disease"/>
            <person name="Wu L."/>
            <person name="Ma J."/>
        </authorList>
    </citation>
    <scope>NUCLEOTIDE SEQUENCE [LARGE SCALE GENOMIC DNA]</scope>
    <source>
        <strain evidence="5">KCTC 42182</strain>
    </source>
</reference>
<gene>
    <name evidence="4" type="ORF">ACFOOQ_22680</name>
</gene>
<protein>
    <submittedName>
        <fullName evidence="4">MmgE/PrpD family protein</fullName>
    </submittedName>
</protein>
<comment type="similarity">
    <text evidence="1">Belongs to the PrpD family.</text>
</comment>
<dbReference type="InterPro" id="IPR042188">
    <property type="entry name" value="MmgE/PrpD_sf_2"/>
</dbReference>
<comment type="caution">
    <text evidence="4">The sequence shown here is derived from an EMBL/GenBank/DDBJ whole genome shotgun (WGS) entry which is preliminary data.</text>
</comment>
<dbReference type="Gene3D" id="3.30.1330.120">
    <property type="entry name" value="2-methylcitrate dehydratase PrpD"/>
    <property type="match status" value="1"/>
</dbReference>
<name>A0ABV7VLN5_9PROT</name>
<evidence type="ECO:0000313" key="4">
    <source>
        <dbReference type="EMBL" id="MFC3678369.1"/>
    </source>
</evidence>
<dbReference type="PANTHER" id="PTHR16943">
    <property type="entry name" value="2-METHYLCITRATE DEHYDRATASE-RELATED"/>
    <property type="match status" value="1"/>
</dbReference>
<dbReference type="InterPro" id="IPR042183">
    <property type="entry name" value="MmgE/PrpD_sf_1"/>
</dbReference>
<dbReference type="PANTHER" id="PTHR16943:SF8">
    <property type="entry name" value="2-METHYLCITRATE DEHYDRATASE"/>
    <property type="match status" value="1"/>
</dbReference>
<dbReference type="InterPro" id="IPR045336">
    <property type="entry name" value="MmgE_PrpD_N"/>
</dbReference>
<evidence type="ECO:0000313" key="5">
    <source>
        <dbReference type="Proteomes" id="UP001595711"/>
    </source>
</evidence>
<dbReference type="InterPro" id="IPR045337">
    <property type="entry name" value="MmgE_PrpD_C"/>
</dbReference>
<evidence type="ECO:0000259" key="3">
    <source>
        <dbReference type="Pfam" id="PF19305"/>
    </source>
</evidence>
<organism evidence="4 5">
    <name type="scientific">Ferrovibrio xuzhouensis</name>
    <dbReference type="NCBI Taxonomy" id="1576914"/>
    <lineage>
        <taxon>Bacteria</taxon>
        <taxon>Pseudomonadati</taxon>
        <taxon>Pseudomonadota</taxon>
        <taxon>Alphaproteobacteria</taxon>
        <taxon>Rhodospirillales</taxon>
        <taxon>Rhodospirillaceae</taxon>
        <taxon>Ferrovibrio</taxon>
    </lineage>
</organism>
<dbReference type="Pfam" id="PF19305">
    <property type="entry name" value="MmgE_PrpD_C"/>
    <property type="match status" value="1"/>
</dbReference>
<dbReference type="EMBL" id="JBHRYJ010000008">
    <property type="protein sequence ID" value="MFC3678369.1"/>
    <property type="molecule type" value="Genomic_DNA"/>
</dbReference>
<accession>A0ABV7VLN5</accession>
<sequence length="464" mass="49339">MSAAATTNMQGAVSNAIARHLAEAQAQDLPAQEIAAAKMSLIDVLACALAAKDSPGTAAVLAVCQSERAVGRSTIWMTGEMTTPRQAGFVNSMYAASLDYDSVFHRGVVHSDIIVVPTAVAVGEAVTCSGAELLSTIAYGNDLLCRLSLISPPPRKAWFFSSVYGVIVSAAMTARLLKGNEKQICDAMGLALFSAAGTYQPMTERSTSKQAMAAFAVQAGIHCGYLAVAGLEGVNQPLDGKHGILAMYQNGDLSAVTEGLGKIFFGSQIGRKPYPSCQCNHAPIEGILALKHEYGIKPCDVAEVEVSLSPHACRIVGALYDGQPPSQMTAQFSVQYSIACALIRGKVGIDEIKQPCISDEEIVELARRVRIAEDRDNPNTYVPASVTVRMRDGSCVSNTTTVNRGSASQPMTEAEMLQKVEDCLMSVNRGLEGTAVRTIFYQLMGIDHAPEINEPVLVFLRSVI</sequence>
<dbReference type="Pfam" id="PF03972">
    <property type="entry name" value="MmgE_PrpD_N"/>
    <property type="match status" value="1"/>
</dbReference>
<feature type="domain" description="MmgE/PrpD C-terminal" evidence="3">
    <location>
        <begin position="274"/>
        <end position="426"/>
    </location>
</feature>
<dbReference type="SUPFAM" id="SSF103378">
    <property type="entry name" value="2-methylcitrate dehydratase PrpD"/>
    <property type="match status" value="1"/>
</dbReference>
<keyword evidence="5" id="KW-1185">Reference proteome</keyword>
<evidence type="ECO:0000256" key="1">
    <source>
        <dbReference type="ARBA" id="ARBA00006174"/>
    </source>
</evidence>
<feature type="domain" description="MmgE/PrpD N-terminal" evidence="2">
    <location>
        <begin position="16"/>
        <end position="251"/>
    </location>
</feature>
<proteinExistence type="inferred from homology"/>